<protein>
    <submittedName>
        <fullName evidence="1">Uncharacterized protein</fullName>
    </submittedName>
</protein>
<accession>U9UGA3</accession>
<reference evidence="1" key="1">
    <citation type="submission" date="2013-07" db="EMBL/GenBank/DDBJ databases">
        <title>The genome of an arbuscular mycorrhizal fungus provides insights into the evolution of the oldest plant symbiosis.</title>
        <authorList>
            <consortium name="DOE Joint Genome Institute"/>
            <person name="Tisserant E."/>
            <person name="Malbreil M."/>
            <person name="Kuo A."/>
            <person name="Kohler A."/>
            <person name="Symeonidi A."/>
            <person name="Balestrini R."/>
            <person name="Charron P."/>
            <person name="Duensing N."/>
            <person name="Frei-dit-Frey N."/>
            <person name="Gianinazzi-Pearson V."/>
            <person name="Gilbert B."/>
            <person name="Handa Y."/>
            <person name="Hijri M."/>
            <person name="Kaul R."/>
            <person name="Kawaguchi M."/>
            <person name="Krajinski F."/>
            <person name="Lammers P."/>
            <person name="Lapierre D."/>
            <person name="Masclaux F.G."/>
            <person name="Murat C."/>
            <person name="Morin E."/>
            <person name="Ndikumana S."/>
            <person name="Pagni M."/>
            <person name="Petitpierre D."/>
            <person name="Requena N."/>
            <person name="Rosikiewicz P."/>
            <person name="Riley R."/>
            <person name="Saito K."/>
            <person name="San Clemente H."/>
            <person name="Shapiro H."/>
            <person name="van Tuinen D."/>
            <person name="Becard G."/>
            <person name="Bonfante P."/>
            <person name="Paszkowski U."/>
            <person name="Shachar-Hill Y."/>
            <person name="Young J.P."/>
            <person name="Sanders I.R."/>
            <person name="Henrissat B."/>
            <person name="Rensing S.A."/>
            <person name="Grigoriev I.V."/>
            <person name="Corradi N."/>
            <person name="Roux C."/>
            <person name="Martin F."/>
        </authorList>
    </citation>
    <scope>NUCLEOTIDE SEQUENCE</scope>
    <source>
        <strain evidence="1">DAOM 197198</strain>
    </source>
</reference>
<dbReference type="EMBL" id="KI280054">
    <property type="protein sequence ID" value="ESA17573.1"/>
    <property type="molecule type" value="Genomic_DNA"/>
</dbReference>
<gene>
    <name evidence="1" type="ORF">GLOINDRAFT_93870</name>
</gene>
<sequence length="135" mass="16330">MYISPEWFIKLKSKIRARQKLELRIFAREQSTIVNENGPTIITHPDELERTVSQFYANQLELDKYARVMEALNELITFEEWMHTLRQLSLALWPFTFKLWNSFDQVEIRTIEISHYIDIRNHQERQIIQSATINY</sequence>
<dbReference type="HOGENOM" id="CLU_1886832_0_0_1"/>
<organism evidence="1">
    <name type="scientific">Rhizophagus irregularis (strain DAOM 181602 / DAOM 197198 / MUCL 43194)</name>
    <name type="common">Arbuscular mycorrhizal fungus</name>
    <name type="synonym">Glomus intraradices</name>
    <dbReference type="NCBI Taxonomy" id="747089"/>
    <lineage>
        <taxon>Eukaryota</taxon>
        <taxon>Fungi</taxon>
        <taxon>Fungi incertae sedis</taxon>
        <taxon>Mucoromycota</taxon>
        <taxon>Glomeromycotina</taxon>
        <taxon>Glomeromycetes</taxon>
        <taxon>Glomerales</taxon>
        <taxon>Glomeraceae</taxon>
        <taxon>Rhizophagus</taxon>
    </lineage>
</organism>
<dbReference type="AlphaFoldDB" id="U9UGA3"/>
<evidence type="ECO:0000313" key="1">
    <source>
        <dbReference type="EMBL" id="ESA17573.1"/>
    </source>
</evidence>
<proteinExistence type="predicted"/>
<name>U9UGA3_RHIID</name>